<proteinExistence type="inferred from homology"/>
<evidence type="ECO:0000256" key="3">
    <source>
        <dbReference type="ARBA" id="ARBA00022692"/>
    </source>
</evidence>
<dbReference type="PANTHER" id="PTHR12385">
    <property type="entry name" value="CHOLINE TRANSPORTER-LIKE (SLC FAMILY 44)"/>
    <property type="match status" value="1"/>
</dbReference>
<evidence type="ECO:0000256" key="5">
    <source>
        <dbReference type="ARBA" id="ARBA00023136"/>
    </source>
</evidence>
<keyword evidence="3 7" id="KW-0812">Transmembrane</keyword>
<dbReference type="InterPro" id="IPR007603">
    <property type="entry name" value="Choline_transptr-like"/>
</dbReference>
<organism evidence="8 9">
    <name type="scientific">Anaeromyces robustus</name>
    <dbReference type="NCBI Taxonomy" id="1754192"/>
    <lineage>
        <taxon>Eukaryota</taxon>
        <taxon>Fungi</taxon>
        <taxon>Fungi incertae sedis</taxon>
        <taxon>Chytridiomycota</taxon>
        <taxon>Chytridiomycota incertae sedis</taxon>
        <taxon>Neocallimastigomycetes</taxon>
        <taxon>Neocallimastigales</taxon>
        <taxon>Neocallimastigaceae</taxon>
        <taxon>Anaeromyces</taxon>
    </lineage>
</organism>
<protein>
    <recommendedName>
        <fullName evidence="7">Protein PNS1</fullName>
    </recommendedName>
</protein>
<dbReference type="GO" id="GO:0005886">
    <property type="term" value="C:plasma membrane"/>
    <property type="evidence" value="ECO:0007669"/>
    <property type="project" value="UniProtKB-SubCell"/>
</dbReference>
<comment type="caution">
    <text evidence="8">The sequence shown here is derived from an EMBL/GenBank/DDBJ whole genome shotgun (WGS) entry which is preliminary data.</text>
</comment>
<keyword evidence="9" id="KW-1185">Reference proteome</keyword>
<dbReference type="GO" id="GO:0022857">
    <property type="term" value="F:transmembrane transporter activity"/>
    <property type="evidence" value="ECO:0007669"/>
    <property type="project" value="UniProtKB-UniRule"/>
</dbReference>
<dbReference type="OrthoDB" id="420519at2759"/>
<feature type="transmembrane region" description="Helical" evidence="7">
    <location>
        <begin position="187"/>
        <end position="205"/>
    </location>
</feature>
<dbReference type="PANTHER" id="PTHR12385:SF14">
    <property type="entry name" value="CHOLINE TRANSPORTER-LIKE 2"/>
    <property type="match status" value="1"/>
</dbReference>
<dbReference type="Proteomes" id="UP000193944">
    <property type="component" value="Unassembled WGS sequence"/>
</dbReference>
<comment type="similarity">
    <text evidence="2 7">Belongs to the CTL (choline transporter-like) family.</text>
</comment>
<keyword evidence="6" id="KW-0325">Glycoprotein</keyword>
<name>A0A1Y1VCH8_9FUNG</name>
<evidence type="ECO:0000256" key="2">
    <source>
        <dbReference type="ARBA" id="ARBA00007168"/>
    </source>
</evidence>
<dbReference type="STRING" id="1754192.A0A1Y1VCH8"/>
<keyword evidence="4 7" id="KW-1133">Transmembrane helix</keyword>
<feature type="transmembrane region" description="Helical" evidence="7">
    <location>
        <begin position="6"/>
        <end position="31"/>
    </location>
</feature>
<feature type="transmembrane region" description="Helical" evidence="7">
    <location>
        <begin position="152"/>
        <end position="175"/>
    </location>
</feature>
<evidence type="ECO:0000256" key="6">
    <source>
        <dbReference type="ARBA" id="ARBA00023180"/>
    </source>
</evidence>
<gene>
    <name evidence="8" type="ORF">BCR32DRAFT_288145</name>
</gene>
<accession>A0A1Y1VCH8</accession>
<feature type="transmembrane region" description="Helical" evidence="7">
    <location>
        <begin position="91"/>
        <end position="110"/>
    </location>
</feature>
<dbReference type="EMBL" id="MCFG01000733">
    <property type="protein sequence ID" value="ORX51162.1"/>
    <property type="molecule type" value="Genomic_DNA"/>
</dbReference>
<dbReference type="AlphaFoldDB" id="A0A1Y1VCH8"/>
<evidence type="ECO:0000256" key="1">
    <source>
        <dbReference type="ARBA" id="ARBA00004141"/>
    </source>
</evidence>
<evidence type="ECO:0000313" key="8">
    <source>
        <dbReference type="EMBL" id="ORX51162.1"/>
    </source>
</evidence>
<sequence>MFLIFVFFWTMDLLIGICKMTVSVCAAIWYWNTDKTIIQRTIILSKVLKKVVSKAIGTITKGSLFLSISEAFSKMITVSLFTINKSQDNALTFWLYVLKVLMFLIKRFLYSITNNTYVEVSIYGGNFWKGAQKAFLLLMENSQRLLIVDTTATMLVMIIKLIVVALGLIIGFFYIDKNKITDLLNSMMPIVIGYYMLYGLAQQLMDPYYSINNSIFFCFCDDTVYNDGSQNKPYYMSYALQLATRYINTKLTSIPYNNEEKNHHIYIEIDKRNNT</sequence>
<evidence type="ECO:0000256" key="4">
    <source>
        <dbReference type="ARBA" id="ARBA00022989"/>
    </source>
</evidence>
<keyword evidence="5 7" id="KW-0472">Membrane</keyword>
<comment type="function">
    <text evidence="7">Probably involved in transport through the plasma membrane.</text>
</comment>
<evidence type="ECO:0000313" key="9">
    <source>
        <dbReference type="Proteomes" id="UP000193944"/>
    </source>
</evidence>
<comment type="caution">
    <text evidence="7">Lacks conserved residue(s) required for the propagation of feature annotation.</text>
</comment>
<comment type="subcellular location">
    <subcellularLocation>
        <location evidence="7">Cell membrane</location>
        <topology evidence="7">Multi-pass membrane protein</topology>
    </subcellularLocation>
    <subcellularLocation>
        <location evidence="1">Membrane</location>
        <topology evidence="1">Multi-pass membrane protein</topology>
    </subcellularLocation>
</comment>
<evidence type="ECO:0000256" key="7">
    <source>
        <dbReference type="RuleBase" id="RU368066"/>
    </source>
</evidence>
<reference evidence="8 9" key="2">
    <citation type="submission" date="2016-08" db="EMBL/GenBank/DDBJ databases">
        <title>Pervasive Adenine N6-methylation of Active Genes in Fungi.</title>
        <authorList>
            <consortium name="DOE Joint Genome Institute"/>
            <person name="Mondo S.J."/>
            <person name="Dannebaum R.O."/>
            <person name="Kuo R.C."/>
            <person name="Labutti K."/>
            <person name="Haridas S."/>
            <person name="Kuo A."/>
            <person name="Salamov A."/>
            <person name="Ahrendt S.R."/>
            <person name="Lipzen A."/>
            <person name="Sullivan W."/>
            <person name="Andreopoulos W.B."/>
            <person name="Clum A."/>
            <person name="Lindquist E."/>
            <person name="Daum C."/>
            <person name="Ramamoorthy G.K."/>
            <person name="Gryganskyi A."/>
            <person name="Culley D."/>
            <person name="Magnuson J.K."/>
            <person name="James T.Y."/>
            <person name="O'Malley M.A."/>
            <person name="Stajich J.E."/>
            <person name="Spatafora J.W."/>
            <person name="Visel A."/>
            <person name="Grigoriev I.V."/>
        </authorList>
    </citation>
    <scope>NUCLEOTIDE SEQUENCE [LARGE SCALE GENOMIC DNA]</scope>
    <source>
        <strain evidence="8 9">S4</strain>
    </source>
</reference>
<dbReference type="Pfam" id="PF04515">
    <property type="entry name" value="Choline_transpo"/>
    <property type="match status" value="1"/>
</dbReference>
<reference evidence="8 9" key="1">
    <citation type="submission" date="2016-08" db="EMBL/GenBank/DDBJ databases">
        <title>A Parts List for Fungal Cellulosomes Revealed by Comparative Genomics.</title>
        <authorList>
            <consortium name="DOE Joint Genome Institute"/>
            <person name="Haitjema C.H."/>
            <person name="Gilmore S.P."/>
            <person name="Henske J.K."/>
            <person name="Solomon K.V."/>
            <person name="De Groot R."/>
            <person name="Kuo A."/>
            <person name="Mondo S.J."/>
            <person name="Salamov A.A."/>
            <person name="Labutti K."/>
            <person name="Zhao Z."/>
            <person name="Chiniquy J."/>
            <person name="Barry K."/>
            <person name="Brewer H.M."/>
            <person name="Purvine S.O."/>
            <person name="Wright A.T."/>
            <person name="Boxma B."/>
            <person name="Van Alen T."/>
            <person name="Hackstein J.H."/>
            <person name="Baker S.E."/>
            <person name="Grigoriev I.V."/>
            <person name="O'Malley M.A."/>
        </authorList>
    </citation>
    <scope>NUCLEOTIDE SEQUENCE [LARGE SCALE GENOMIC DNA]</scope>
    <source>
        <strain evidence="8 9">S4</strain>
    </source>
</reference>